<evidence type="ECO:0000313" key="2">
    <source>
        <dbReference type="EMBL" id="MCX3266522.1"/>
    </source>
</evidence>
<feature type="signal peptide" evidence="1">
    <location>
        <begin position="1"/>
        <end position="19"/>
    </location>
</feature>
<reference evidence="2" key="1">
    <citation type="submission" date="2022-11" db="EMBL/GenBank/DDBJ databases">
        <authorList>
            <person name="Graham C."/>
            <person name="Newman J.D."/>
        </authorList>
    </citation>
    <scope>NUCLEOTIDE SEQUENCE</scope>
    <source>
        <strain evidence="2">DSM 19486</strain>
    </source>
</reference>
<evidence type="ECO:0000313" key="3">
    <source>
        <dbReference type="Proteomes" id="UP001142592"/>
    </source>
</evidence>
<protein>
    <submittedName>
        <fullName evidence="2">Uncharacterized protein</fullName>
    </submittedName>
</protein>
<comment type="caution">
    <text evidence="2">The sequence shown here is derived from an EMBL/GenBank/DDBJ whole genome shotgun (WGS) entry which is preliminary data.</text>
</comment>
<sequence>MYALTIKLFITLMIFSAFAFGQQVYQSGKYPRQSIRPHTEVIKGTLIDKFTSNGYFWYSVVDHDKIYKISVMKSVFDSANIQSKVLLANCFKLSSRKWKCEPAKKKSTFMQRNVFYADAQEKK</sequence>
<dbReference type="AlphaFoldDB" id="A0A9X3DF54"/>
<dbReference type="EMBL" id="JAPJUH010000005">
    <property type="protein sequence ID" value="MCX3266522.1"/>
    <property type="molecule type" value="Genomic_DNA"/>
</dbReference>
<dbReference type="Proteomes" id="UP001142592">
    <property type="component" value="Unassembled WGS sequence"/>
</dbReference>
<feature type="chain" id="PRO_5040877923" evidence="1">
    <location>
        <begin position="20"/>
        <end position="123"/>
    </location>
</feature>
<evidence type="ECO:0000256" key="1">
    <source>
        <dbReference type="SAM" id="SignalP"/>
    </source>
</evidence>
<accession>A0A9X3DF54</accession>
<name>A0A9X3DF54_9SPHI</name>
<gene>
    <name evidence="2" type="ORF">OQZ29_17320</name>
</gene>
<keyword evidence="1" id="KW-0732">Signal</keyword>
<organism evidence="2 3">
    <name type="scientific">Pedobacter agri</name>
    <dbReference type="NCBI Taxonomy" id="454586"/>
    <lineage>
        <taxon>Bacteria</taxon>
        <taxon>Pseudomonadati</taxon>
        <taxon>Bacteroidota</taxon>
        <taxon>Sphingobacteriia</taxon>
        <taxon>Sphingobacteriales</taxon>
        <taxon>Sphingobacteriaceae</taxon>
        <taxon>Pedobacter</taxon>
    </lineage>
</organism>
<proteinExistence type="predicted"/>
<keyword evidence="3" id="KW-1185">Reference proteome</keyword>
<dbReference type="RefSeq" id="WP_010599532.1">
    <property type="nucleotide sequence ID" value="NZ_JAPJUH010000005.1"/>
</dbReference>